<dbReference type="Proteomes" id="UP000729402">
    <property type="component" value="Unassembled WGS sequence"/>
</dbReference>
<dbReference type="OrthoDB" id="692057at2759"/>
<dbReference type="EMBL" id="JAAALK010000285">
    <property type="protein sequence ID" value="KAG8066042.1"/>
    <property type="molecule type" value="Genomic_DNA"/>
</dbReference>
<dbReference type="PANTHER" id="PTHR33530:SF8">
    <property type="entry name" value="OS04G0591500 PROTEIN"/>
    <property type="match status" value="1"/>
</dbReference>
<keyword evidence="3" id="KW-1185">Reference proteome</keyword>
<feature type="transmembrane region" description="Helical" evidence="1">
    <location>
        <begin position="39"/>
        <end position="57"/>
    </location>
</feature>
<feature type="transmembrane region" description="Helical" evidence="1">
    <location>
        <begin position="64"/>
        <end position="87"/>
    </location>
</feature>
<dbReference type="Pfam" id="PF12442">
    <property type="entry name" value="DUF3681"/>
    <property type="match status" value="1"/>
</dbReference>
<sequence length="121" mass="13100">MENTLFTLPDAAELVDGGVSSFAVDMVEASYDTMKLQRVMVAGGIVKAAAALYLALFRNKGLFYSYYGVLSAIIVFGVTEAWTGLWISHNCRWRAVGTTVLWLSILPLFFLAGVAGSAILK</sequence>
<evidence type="ECO:0000313" key="3">
    <source>
        <dbReference type="Proteomes" id="UP000729402"/>
    </source>
</evidence>
<accession>A0A8J5SDC8</accession>
<protein>
    <submittedName>
        <fullName evidence="2">Uncharacterized protein</fullName>
    </submittedName>
</protein>
<evidence type="ECO:0000313" key="2">
    <source>
        <dbReference type="EMBL" id="KAG8066042.1"/>
    </source>
</evidence>
<evidence type="ECO:0000256" key="1">
    <source>
        <dbReference type="SAM" id="Phobius"/>
    </source>
</evidence>
<keyword evidence="1" id="KW-0812">Transmembrane</keyword>
<organism evidence="2 3">
    <name type="scientific">Zizania palustris</name>
    <name type="common">Northern wild rice</name>
    <dbReference type="NCBI Taxonomy" id="103762"/>
    <lineage>
        <taxon>Eukaryota</taxon>
        <taxon>Viridiplantae</taxon>
        <taxon>Streptophyta</taxon>
        <taxon>Embryophyta</taxon>
        <taxon>Tracheophyta</taxon>
        <taxon>Spermatophyta</taxon>
        <taxon>Magnoliopsida</taxon>
        <taxon>Liliopsida</taxon>
        <taxon>Poales</taxon>
        <taxon>Poaceae</taxon>
        <taxon>BOP clade</taxon>
        <taxon>Oryzoideae</taxon>
        <taxon>Oryzeae</taxon>
        <taxon>Zizaniinae</taxon>
        <taxon>Zizania</taxon>
    </lineage>
</organism>
<proteinExistence type="predicted"/>
<reference evidence="2" key="1">
    <citation type="journal article" date="2021" name="bioRxiv">
        <title>Whole Genome Assembly and Annotation of Northern Wild Rice, Zizania palustris L., Supports a Whole Genome Duplication in the Zizania Genus.</title>
        <authorList>
            <person name="Haas M."/>
            <person name="Kono T."/>
            <person name="Macchietto M."/>
            <person name="Millas R."/>
            <person name="McGilp L."/>
            <person name="Shao M."/>
            <person name="Duquette J."/>
            <person name="Hirsch C.N."/>
            <person name="Kimball J."/>
        </authorList>
    </citation>
    <scope>NUCLEOTIDE SEQUENCE</scope>
    <source>
        <tissue evidence="2">Fresh leaf tissue</tissue>
    </source>
</reference>
<dbReference type="PANTHER" id="PTHR33530">
    <property type="entry name" value="OS01G0147100 PROTEIN"/>
    <property type="match status" value="1"/>
</dbReference>
<keyword evidence="1" id="KW-0472">Membrane</keyword>
<gene>
    <name evidence="2" type="ORF">GUJ93_ZPchr0004g40112</name>
</gene>
<reference evidence="2" key="2">
    <citation type="submission" date="2021-02" db="EMBL/GenBank/DDBJ databases">
        <authorList>
            <person name="Kimball J.A."/>
            <person name="Haas M.W."/>
            <person name="Macchietto M."/>
            <person name="Kono T."/>
            <person name="Duquette J."/>
            <person name="Shao M."/>
        </authorList>
    </citation>
    <scope>NUCLEOTIDE SEQUENCE</scope>
    <source>
        <tissue evidence="2">Fresh leaf tissue</tissue>
    </source>
</reference>
<feature type="transmembrane region" description="Helical" evidence="1">
    <location>
        <begin position="99"/>
        <end position="120"/>
    </location>
</feature>
<comment type="caution">
    <text evidence="2">The sequence shown here is derived from an EMBL/GenBank/DDBJ whole genome shotgun (WGS) entry which is preliminary data.</text>
</comment>
<dbReference type="InterPro" id="IPR022149">
    <property type="entry name" value="DUF3681"/>
</dbReference>
<keyword evidence="1" id="KW-1133">Transmembrane helix</keyword>
<name>A0A8J5SDC8_ZIZPA</name>
<dbReference type="AlphaFoldDB" id="A0A8J5SDC8"/>